<organism evidence="2 3">
    <name type="scientific">Aphanomyces astaci</name>
    <name type="common">Crayfish plague agent</name>
    <dbReference type="NCBI Taxonomy" id="112090"/>
    <lineage>
        <taxon>Eukaryota</taxon>
        <taxon>Sar</taxon>
        <taxon>Stramenopiles</taxon>
        <taxon>Oomycota</taxon>
        <taxon>Saprolegniomycetes</taxon>
        <taxon>Saprolegniales</taxon>
        <taxon>Verrucalvaceae</taxon>
        <taxon>Aphanomyces</taxon>
    </lineage>
</organism>
<gene>
    <name evidence="2" type="ORF">DYB26_016328</name>
</gene>
<feature type="region of interest" description="Disordered" evidence="1">
    <location>
        <begin position="176"/>
        <end position="204"/>
    </location>
</feature>
<dbReference type="AlphaFoldDB" id="A0A418CJV6"/>
<comment type="caution">
    <text evidence="2">The sequence shown here is derived from an EMBL/GenBank/DDBJ whole genome shotgun (WGS) entry which is preliminary data.</text>
</comment>
<sequence length="204" mass="21865">MAQASETATDKRPPHPRAPKAMADWCGFCLSSGSHSTYTCTKLSRFTRTWCVKTLCFRQDELPSHLSNYPQVEVVDAIKADQAATAVANAMAKAAGVVEEPGHPSSTPFAKVTYQAVHRATLPAAIQATPASTTALIAKINAAVARFVSRPPAIAVAQATGTATTAKTAAITATNQDDRRYRSRSHSMYADRRHRSRSAALPVR</sequence>
<evidence type="ECO:0000313" key="2">
    <source>
        <dbReference type="EMBL" id="RHY81237.1"/>
    </source>
</evidence>
<reference evidence="2 3" key="1">
    <citation type="submission" date="2018-08" db="EMBL/GenBank/DDBJ databases">
        <title>Aphanomyces genome sequencing and annotation.</title>
        <authorList>
            <person name="Minardi D."/>
            <person name="Oidtmann B."/>
            <person name="Van Der Giezen M."/>
            <person name="Studholme D.J."/>
        </authorList>
    </citation>
    <scope>NUCLEOTIDE SEQUENCE [LARGE SCALE GENOMIC DNA]</scope>
    <source>
        <strain evidence="2 3">FDL457</strain>
    </source>
</reference>
<evidence type="ECO:0000256" key="1">
    <source>
        <dbReference type="SAM" id="MobiDB-lite"/>
    </source>
</evidence>
<accession>A0A418CJV6</accession>
<name>A0A418CJV6_APHAT</name>
<dbReference type="VEuPathDB" id="FungiDB:H257_09384"/>
<proteinExistence type="predicted"/>
<dbReference type="EMBL" id="QUTF01026865">
    <property type="protein sequence ID" value="RHY81237.1"/>
    <property type="molecule type" value="Genomic_DNA"/>
</dbReference>
<protein>
    <submittedName>
        <fullName evidence="2">Uncharacterized protein</fullName>
    </submittedName>
</protein>
<dbReference type="Proteomes" id="UP000286510">
    <property type="component" value="Unassembled WGS sequence"/>
</dbReference>
<evidence type="ECO:0000313" key="3">
    <source>
        <dbReference type="Proteomes" id="UP000286510"/>
    </source>
</evidence>